<reference evidence="8" key="1">
    <citation type="journal article" date="2020" name="Stud. Mycol.">
        <title>101 Dothideomycetes genomes: a test case for predicting lifestyles and emergence of pathogens.</title>
        <authorList>
            <person name="Haridas S."/>
            <person name="Albert R."/>
            <person name="Binder M."/>
            <person name="Bloem J."/>
            <person name="Labutti K."/>
            <person name="Salamov A."/>
            <person name="Andreopoulos B."/>
            <person name="Baker S."/>
            <person name="Barry K."/>
            <person name="Bills G."/>
            <person name="Bluhm B."/>
            <person name="Cannon C."/>
            <person name="Castanera R."/>
            <person name="Culley D."/>
            <person name="Daum C."/>
            <person name="Ezra D."/>
            <person name="Gonzalez J."/>
            <person name="Henrissat B."/>
            <person name="Kuo A."/>
            <person name="Liang C."/>
            <person name="Lipzen A."/>
            <person name="Lutzoni F."/>
            <person name="Magnuson J."/>
            <person name="Mondo S."/>
            <person name="Nolan M."/>
            <person name="Ohm R."/>
            <person name="Pangilinan J."/>
            <person name="Park H.-J."/>
            <person name="Ramirez L."/>
            <person name="Alfaro M."/>
            <person name="Sun H."/>
            <person name="Tritt A."/>
            <person name="Yoshinaga Y."/>
            <person name="Zwiers L.-H."/>
            <person name="Turgeon B."/>
            <person name="Goodwin S."/>
            <person name="Spatafora J."/>
            <person name="Crous P."/>
            <person name="Grigoriev I."/>
        </authorList>
    </citation>
    <scope>NUCLEOTIDE SEQUENCE</scope>
    <source>
        <strain evidence="8">CBS 122367</strain>
    </source>
</reference>
<proteinExistence type="predicted"/>
<dbReference type="Pfam" id="PF12678">
    <property type="entry name" value="zf-rbx1"/>
    <property type="match status" value="1"/>
</dbReference>
<name>A0A6G1IJU8_9PLEO</name>
<evidence type="ECO:0000256" key="6">
    <source>
        <dbReference type="PROSITE-ProRule" id="PRU00175"/>
    </source>
</evidence>
<gene>
    <name evidence="8" type="ORF">K458DRAFT_409016</name>
</gene>
<dbReference type="Proteomes" id="UP000799291">
    <property type="component" value="Unassembled WGS sequence"/>
</dbReference>
<evidence type="ECO:0000256" key="3">
    <source>
        <dbReference type="ARBA" id="ARBA00022771"/>
    </source>
</evidence>
<dbReference type="UniPathway" id="UPA00143"/>
<feature type="domain" description="RING-type" evidence="7">
    <location>
        <begin position="18"/>
        <end position="68"/>
    </location>
</feature>
<protein>
    <recommendedName>
        <fullName evidence="7">RING-type domain-containing protein</fullName>
    </recommendedName>
</protein>
<keyword evidence="2" id="KW-0479">Metal-binding</keyword>
<dbReference type="PANTHER" id="PTHR22763">
    <property type="entry name" value="RING ZINC FINGER PROTEIN"/>
    <property type="match status" value="1"/>
</dbReference>
<evidence type="ECO:0000256" key="4">
    <source>
        <dbReference type="ARBA" id="ARBA00022786"/>
    </source>
</evidence>
<dbReference type="InterPro" id="IPR013083">
    <property type="entry name" value="Znf_RING/FYVE/PHD"/>
</dbReference>
<keyword evidence="3 6" id="KW-0863">Zinc-finger</keyword>
<dbReference type="GO" id="GO:0012505">
    <property type="term" value="C:endomembrane system"/>
    <property type="evidence" value="ECO:0007669"/>
    <property type="project" value="TreeGrafter"/>
</dbReference>
<comment type="pathway">
    <text evidence="1">Protein modification; protein ubiquitination.</text>
</comment>
<dbReference type="SMART" id="SM00184">
    <property type="entry name" value="RING"/>
    <property type="match status" value="1"/>
</dbReference>
<dbReference type="EMBL" id="MU005613">
    <property type="protein sequence ID" value="KAF2678263.1"/>
    <property type="molecule type" value="Genomic_DNA"/>
</dbReference>
<dbReference type="GO" id="GO:0043161">
    <property type="term" value="P:proteasome-mediated ubiquitin-dependent protein catabolic process"/>
    <property type="evidence" value="ECO:0007669"/>
    <property type="project" value="TreeGrafter"/>
</dbReference>
<evidence type="ECO:0000313" key="9">
    <source>
        <dbReference type="Proteomes" id="UP000799291"/>
    </source>
</evidence>
<dbReference type="InterPro" id="IPR024766">
    <property type="entry name" value="Znf_RING_H2"/>
</dbReference>
<keyword evidence="4" id="KW-0833">Ubl conjugation pathway</keyword>
<dbReference type="GO" id="GO:0061630">
    <property type="term" value="F:ubiquitin protein ligase activity"/>
    <property type="evidence" value="ECO:0007669"/>
    <property type="project" value="TreeGrafter"/>
</dbReference>
<dbReference type="AlphaFoldDB" id="A0A6G1IJU8"/>
<evidence type="ECO:0000256" key="5">
    <source>
        <dbReference type="ARBA" id="ARBA00022833"/>
    </source>
</evidence>
<sequence length="156" mass="17215">MSPYPTKHAFLPPSPQDCPICKDPLITAAPTTSPHAHPSLKLTTCGHVFGKACLETWLRDHNTCPMCRATLFAFGLGRSCSQIDSQISSQLSSTISDLEAMQETIHALDARLERLDVMLERSIRAGEPLNARLERSLRAGEQLDATLERSNRTSEQ</sequence>
<evidence type="ECO:0000259" key="7">
    <source>
        <dbReference type="PROSITE" id="PS50089"/>
    </source>
</evidence>
<dbReference type="InterPro" id="IPR001841">
    <property type="entry name" value="Znf_RING"/>
</dbReference>
<dbReference type="Gene3D" id="3.30.40.10">
    <property type="entry name" value="Zinc/RING finger domain, C3HC4 (zinc finger)"/>
    <property type="match status" value="1"/>
</dbReference>
<dbReference type="OrthoDB" id="8062037at2759"/>
<dbReference type="InterPro" id="IPR050731">
    <property type="entry name" value="HRD1_E3_ubiq-ligases"/>
</dbReference>
<evidence type="ECO:0000256" key="2">
    <source>
        <dbReference type="ARBA" id="ARBA00022723"/>
    </source>
</evidence>
<dbReference type="GO" id="GO:0016567">
    <property type="term" value="P:protein ubiquitination"/>
    <property type="evidence" value="ECO:0007669"/>
    <property type="project" value="UniProtKB-UniPathway"/>
</dbReference>
<keyword evidence="9" id="KW-1185">Reference proteome</keyword>
<keyword evidence="5" id="KW-0862">Zinc</keyword>
<dbReference type="SUPFAM" id="SSF57850">
    <property type="entry name" value="RING/U-box"/>
    <property type="match status" value="1"/>
</dbReference>
<dbReference type="PROSITE" id="PS50089">
    <property type="entry name" value="ZF_RING_2"/>
    <property type="match status" value="1"/>
</dbReference>
<accession>A0A6G1IJU8</accession>
<evidence type="ECO:0000256" key="1">
    <source>
        <dbReference type="ARBA" id="ARBA00004906"/>
    </source>
</evidence>
<dbReference type="GO" id="GO:0008270">
    <property type="term" value="F:zinc ion binding"/>
    <property type="evidence" value="ECO:0007669"/>
    <property type="project" value="UniProtKB-KW"/>
</dbReference>
<organism evidence="8 9">
    <name type="scientific">Lentithecium fluviatile CBS 122367</name>
    <dbReference type="NCBI Taxonomy" id="1168545"/>
    <lineage>
        <taxon>Eukaryota</taxon>
        <taxon>Fungi</taxon>
        <taxon>Dikarya</taxon>
        <taxon>Ascomycota</taxon>
        <taxon>Pezizomycotina</taxon>
        <taxon>Dothideomycetes</taxon>
        <taxon>Pleosporomycetidae</taxon>
        <taxon>Pleosporales</taxon>
        <taxon>Massarineae</taxon>
        <taxon>Lentitheciaceae</taxon>
        <taxon>Lentithecium</taxon>
    </lineage>
</organism>
<evidence type="ECO:0000313" key="8">
    <source>
        <dbReference type="EMBL" id="KAF2678263.1"/>
    </source>
</evidence>